<dbReference type="Pfam" id="PF11695">
    <property type="entry name" value="DUF3291"/>
    <property type="match status" value="1"/>
</dbReference>
<gene>
    <name evidence="2" type="ORF">FNH04_13025</name>
</gene>
<dbReference type="OrthoDB" id="3214999at2"/>
<name>A0A5N8W139_9ACTN</name>
<dbReference type="InterPro" id="IPR021708">
    <property type="entry name" value="DUF3291"/>
</dbReference>
<dbReference type="RefSeq" id="WP_152783640.1">
    <property type="nucleotide sequence ID" value="NZ_BAABEQ010000075.1"/>
</dbReference>
<reference evidence="2 3" key="1">
    <citation type="submission" date="2019-07" db="EMBL/GenBank/DDBJ databases">
        <title>New species of Amycolatopsis and Streptomyces.</title>
        <authorList>
            <person name="Duangmal K."/>
            <person name="Teo W.F.A."/>
            <person name="Lipun K."/>
        </authorList>
    </citation>
    <scope>NUCLEOTIDE SEQUENCE [LARGE SCALE GENOMIC DNA]</scope>
    <source>
        <strain evidence="2 3">TISTR 2346</strain>
    </source>
</reference>
<proteinExistence type="predicted"/>
<evidence type="ECO:0000313" key="3">
    <source>
        <dbReference type="Proteomes" id="UP000326979"/>
    </source>
</evidence>
<dbReference type="EMBL" id="VJZE01000069">
    <property type="protein sequence ID" value="MPY40792.1"/>
    <property type="molecule type" value="Genomic_DNA"/>
</dbReference>
<dbReference type="SUPFAM" id="SSF54909">
    <property type="entry name" value="Dimeric alpha+beta barrel"/>
    <property type="match status" value="1"/>
</dbReference>
<feature type="domain" description="DUF3291" evidence="1">
    <location>
        <begin position="60"/>
        <end position="129"/>
    </location>
</feature>
<dbReference type="AlphaFoldDB" id="A0A5N8W139"/>
<evidence type="ECO:0000259" key="1">
    <source>
        <dbReference type="Pfam" id="PF11695"/>
    </source>
</evidence>
<dbReference type="InterPro" id="IPR011008">
    <property type="entry name" value="Dimeric_a/b-barrel"/>
</dbReference>
<organism evidence="2 3">
    <name type="scientific">Streptomyces phyllanthi</name>
    <dbReference type="NCBI Taxonomy" id="1803180"/>
    <lineage>
        <taxon>Bacteria</taxon>
        <taxon>Bacillati</taxon>
        <taxon>Actinomycetota</taxon>
        <taxon>Actinomycetes</taxon>
        <taxon>Kitasatosporales</taxon>
        <taxon>Streptomycetaceae</taxon>
        <taxon>Streptomyces</taxon>
    </lineage>
</organism>
<sequence>MPTLRWTTVDTPAPDATAFVMASRLEVRSLADVPRFFLRSLAAWKQVTGAPGAFGASLVAEPLRRTFWTLSAWEDRKALYAYAKTEPHRSIMKGLRPTMSHSVFTFWEVPATDLPIDWADARHRLAEQQRTDAANAGGPAAA</sequence>
<dbReference type="Proteomes" id="UP000326979">
    <property type="component" value="Unassembled WGS sequence"/>
</dbReference>
<protein>
    <submittedName>
        <fullName evidence="2">DUF3291 domain-containing protein</fullName>
    </submittedName>
</protein>
<comment type="caution">
    <text evidence="2">The sequence shown here is derived from an EMBL/GenBank/DDBJ whole genome shotgun (WGS) entry which is preliminary data.</text>
</comment>
<keyword evidence="3" id="KW-1185">Reference proteome</keyword>
<accession>A0A5N8W139</accession>
<evidence type="ECO:0000313" key="2">
    <source>
        <dbReference type="EMBL" id="MPY40792.1"/>
    </source>
</evidence>